<evidence type="ECO:0000259" key="3">
    <source>
        <dbReference type="SMART" id="SM00912"/>
    </source>
</evidence>
<proteinExistence type="predicted"/>
<organism evidence="4 5">
    <name type="scientific">Bordetella trematum</name>
    <dbReference type="NCBI Taxonomy" id="123899"/>
    <lineage>
        <taxon>Bacteria</taxon>
        <taxon>Pseudomonadati</taxon>
        <taxon>Pseudomonadota</taxon>
        <taxon>Betaproteobacteria</taxon>
        <taxon>Burkholderiales</taxon>
        <taxon>Alcaligenaceae</taxon>
        <taxon>Bordetella</taxon>
    </lineage>
</organism>
<dbReference type="GeneID" id="56588179"/>
<evidence type="ECO:0000313" key="4">
    <source>
        <dbReference type="EMBL" id="SAI66745.1"/>
    </source>
</evidence>
<protein>
    <submittedName>
        <fullName evidence="4">Hemolysin/hemagglutin</fullName>
    </submittedName>
</protein>
<dbReference type="SUPFAM" id="SSF51126">
    <property type="entry name" value="Pectin lyase-like"/>
    <property type="match status" value="1"/>
</dbReference>
<dbReference type="Pfam" id="PF05860">
    <property type="entry name" value="TPS"/>
    <property type="match status" value="1"/>
</dbReference>
<feature type="region of interest" description="Disordered" evidence="1">
    <location>
        <begin position="1692"/>
        <end position="1717"/>
    </location>
</feature>
<evidence type="ECO:0000256" key="2">
    <source>
        <dbReference type="SAM" id="SignalP"/>
    </source>
</evidence>
<feature type="chain" id="PRO_5009816736" evidence="2">
    <location>
        <begin position="29"/>
        <end position="1914"/>
    </location>
</feature>
<feature type="compositionally biased region" description="Basic and acidic residues" evidence="1">
    <location>
        <begin position="1692"/>
        <end position="1701"/>
    </location>
</feature>
<dbReference type="RefSeq" id="WP_082832919.1">
    <property type="nucleotide sequence ID" value="NZ_CP016340.1"/>
</dbReference>
<evidence type="ECO:0000256" key="1">
    <source>
        <dbReference type="SAM" id="MobiDB-lite"/>
    </source>
</evidence>
<evidence type="ECO:0000313" key="5">
    <source>
        <dbReference type="Proteomes" id="UP000076825"/>
    </source>
</evidence>
<dbReference type="Proteomes" id="UP000076825">
    <property type="component" value="Chromosome 1"/>
</dbReference>
<reference evidence="4 5" key="1">
    <citation type="submission" date="2016-04" db="EMBL/GenBank/DDBJ databases">
        <authorList>
            <consortium name="Pathogen Informatics"/>
        </authorList>
    </citation>
    <scope>NUCLEOTIDE SEQUENCE [LARGE SCALE GENOMIC DNA]</scope>
    <source>
        <strain evidence="4 5">H044680328</strain>
    </source>
</reference>
<dbReference type="EMBL" id="LT546645">
    <property type="protein sequence ID" value="SAI66745.1"/>
    <property type="molecule type" value="Genomic_DNA"/>
</dbReference>
<feature type="signal peptide" evidence="2">
    <location>
        <begin position="1"/>
        <end position="28"/>
    </location>
</feature>
<dbReference type="OrthoDB" id="5666689at2"/>
<dbReference type="NCBIfam" id="TIGR01901">
    <property type="entry name" value="adhes_NPXG"/>
    <property type="match status" value="1"/>
</dbReference>
<feature type="domain" description="Filamentous haemagglutinin FhaB/tRNA nuclease CdiA-like TPS" evidence="3">
    <location>
        <begin position="41"/>
        <end position="158"/>
    </location>
</feature>
<dbReference type="KEGG" id="btrm:SAMEA390648700410"/>
<dbReference type="STRING" id="123899.SAMEA3906487_00410"/>
<dbReference type="SMART" id="SM00912">
    <property type="entry name" value="Haemagg_act"/>
    <property type="match status" value="1"/>
</dbReference>
<keyword evidence="2" id="KW-0732">Signal</keyword>
<sequence length="1914" mass="199387">MKRRRKQPTWNQLSGLALALSGSMAVYADVIPENGSSVSKTGSVTQIDILTPDDKGTSYNRFSSFDVIGLVVNNSKHNTESQLLGGVKRNPSLSGGEARSIILDNIGDAPTKLNGLVGIAGANADLLMVGRNGISCNSCGFINANNVTLGAGDLERDEYGAYRLRVGGAKDGIQIRGAGLSAPDSNINLVAQQVELLAPVYGKDVAFTIVRGLYGLKDRRSEDMGEAFDATLGDYVGVPNVLADGDITVYTNARKLDMKNLTMSTTGGISVTSAGSKIEIVSGKLIANEGMALKAESVALRKTSTDSSSLSIDADNLQTYGWFGVAHKFDVKARDGRLEASSFDAGEHVNLAVNNLNAVSLNIKGSLDVSADQAILQGMSAEGQQARIRAGSFRMTGGGLTYKALSAEGFSTLDFGGSALRFDELTLATGSSSSSVRLAAGTTLMTPELVLKNADRFENGGVISLRDGLQLSGVARIENSGSIAAASASVDSGRAGGDARTPVAVLNTGKLDLRGDLRMTGLSSFRSEGEIRASTLVLDNQAEDVAARNVAAFVNSDNIILTGDMRLAGVAQVDNSGKIEAASVYVAKGGAESGATPVSMTNSGSLNLRGGLQVVGVKDFRNGGGLLATNLTLDNLSESVATRNAATVINTGSLVLTGDIKVSGVGHVENRSRLEGKSLQIRKGGSEGDAVGVVVTNADSFSLRDQIQLVGLSRFQNDGKILGAELTLDNQAESLAARSGAVFENNGDMALTGDVLLTGVGSVLSTRNLRAQGLTVNNAGQALTTPMGPVFENRGDLQLGARLSLSGVARVQTTGTLRADSLLLDNATESAALRNAAHFESNGKVLINQGIRLTGLSRVSNAGTIEAGSLAVGKGEAVAGYDGVALFETRGAIALREGMTLSSVAHVKTESSVRAKFLDIDNGSDSAVRRNSAAFENSGNMALVQGLNVTGVNRLVNRSIIQAATLTVGKGSATAGLKDVASFDNSSDIALTGGATFLDVERITNSGGIVAASLTVNGNTNGLSNTGNIDAAEAHLNRLGESTNSGRWSSKLIALNESGKFVNSGDLTGRQIRIAGGQGLDNQGRLEATDFDARNAMQLTNAVAGQWSTTNVLTLSGLTSLRNQGRMVLGRLEGERVVTFDNQSELSLLRGGSLQGDTFSSTRNLYARQALTVDVDRADLSGDLDAATVSLMAKTVAMSTLNAKLAALTVNAKTSLDLQQTHIQSEGLLAMETPSLAVSRNSSLQADSLQVLAARQRYDNLDVRARNASLHGQDAHSTLEAQNMHLQASASLDIRDLASLDLTGNHLGGQALNIRDVKSLSTKADSTLSFVQAEISGVQTLTNAGVLGADDLTLNRIARLDNGGSLVAAKTTVMSNVTALNNTGEFFAKQTSGTGNDSVENRGKMYLNGGQMSFQRWDNQATLLGENAVLAYTSLTNQASGTIGGAGTLTALGKEGSSLINHGRIESRGDLDLLGQTLQNAGALVVHGNLTLGRRAGELDSATVSFRNQVGGGSVMVGGNLIAGVDQFDSKATFSTQTERRTTTEFPASGTYGSCKSSGIGSCRNDVNVVGKASLVWYGSAGTIPVYGILGRNGANVTTTTTSINRSTYRDAPIRVGGNLHASGKGSGSYFDTYAATLDVGGTASKTGYSHVNDNSYGETTRVEKAYFTDIYYCYSDVACVNPNGNNKFVRRENSSRDGLRNSDVTSTTGHTGGLRTVAMANTPTPTVDLPAGSRTAATLPGATGVTVDLASISVGAAVPAAAVVTTTPLLEGPARPPAPPMPAVPVLAGIPVLPQAPVISGLPADWVSSGGTVAQPQPAQRPLTVQASEFVFPSIPGELPAEQKLPVITDDEEARFDDIRRIRPREDRENRSCFSVFQGDDMTSFTNNLTRPVPNCETRVIYPESRVRLRQRP</sequence>
<dbReference type="InterPro" id="IPR008638">
    <property type="entry name" value="FhaB/CdiA-like_TPS"/>
</dbReference>
<dbReference type="InterPro" id="IPR011050">
    <property type="entry name" value="Pectin_lyase_fold/virulence"/>
</dbReference>
<dbReference type="InterPro" id="IPR012334">
    <property type="entry name" value="Pectin_lyas_fold"/>
</dbReference>
<dbReference type="PATRIC" id="fig|123899.6.peg.391"/>
<gene>
    <name evidence="4" type="primary">hagB1</name>
    <name evidence="4" type="ORF">SAMEA3906487_00410</name>
</gene>
<dbReference type="Gene3D" id="2.160.20.10">
    <property type="entry name" value="Single-stranded right-handed beta-helix, Pectin lyase-like"/>
    <property type="match status" value="1"/>
</dbReference>
<keyword evidence="5" id="KW-1185">Reference proteome</keyword>
<accession>A0A157S8M5</accession>
<name>A0A157S8M5_9BORD</name>